<evidence type="ECO:0000256" key="2">
    <source>
        <dbReference type="SAM" id="Phobius"/>
    </source>
</evidence>
<dbReference type="Pfam" id="PF02397">
    <property type="entry name" value="Bac_transf"/>
    <property type="match status" value="1"/>
</dbReference>
<proteinExistence type="inferred from homology"/>
<keyword evidence="2" id="KW-1133">Transmembrane helix</keyword>
<keyword evidence="2" id="KW-0812">Transmembrane</keyword>
<evidence type="ECO:0000256" key="1">
    <source>
        <dbReference type="ARBA" id="ARBA00006464"/>
    </source>
</evidence>
<name>A0A951PAG2_9CYAN</name>
<accession>A0A951PAG2</accession>
<comment type="caution">
    <text evidence="4">The sequence shown here is derived from an EMBL/GenBank/DDBJ whole genome shotgun (WGS) entry which is preliminary data.</text>
</comment>
<gene>
    <name evidence="4" type="ORF">KME07_11235</name>
</gene>
<reference evidence="4" key="2">
    <citation type="journal article" date="2022" name="Microbiol. Resour. Announc.">
        <title>Metagenome Sequencing to Explore Phylogenomics of Terrestrial Cyanobacteria.</title>
        <authorList>
            <person name="Ward R.D."/>
            <person name="Stajich J.E."/>
            <person name="Johansen J.R."/>
            <person name="Huntemann M."/>
            <person name="Clum A."/>
            <person name="Foster B."/>
            <person name="Foster B."/>
            <person name="Roux S."/>
            <person name="Palaniappan K."/>
            <person name="Varghese N."/>
            <person name="Mukherjee S."/>
            <person name="Reddy T.B.K."/>
            <person name="Daum C."/>
            <person name="Copeland A."/>
            <person name="Chen I.A."/>
            <person name="Ivanova N.N."/>
            <person name="Kyrpides N.C."/>
            <person name="Shapiro N."/>
            <person name="Eloe-Fadrosh E.A."/>
            <person name="Pietrasiak N."/>
        </authorList>
    </citation>
    <scope>NUCLEOTIDE SEQUENCE</scope>
    <source>
        <strain evidence="4">GSE-TBD4-15B</strain>
    </source>
</reference>
<comment type="similarity">
    <text evidence="1">Belongs to the bacterial sugar transferase family.</text>
</comment>
<protein>
    <submittedName>
        <fullName evidence="4">Sugar transferase</fullName>
    </submittedName>
</protein>
<dbReference type="EMBL" id="JAHHHV010000065">
    <property type="protein sequence ID" value="MBW4465997.1"/>
    <property type="molecule type" value="Genomic_DNA"/>
</dbReference>
<evidence type="ECO:0000259" key="3">
    <source>
        <dbReference type="Pfam" id="PF02397"/>
    </source>
</evidence>
<reference evidence="4" key="1">
    <citation type="submission" date="2021-05" db="EMBL/GenBank/DDBJ databases">
        <authorList>
            <person name="Pietrasiak N."/>
            <person name="Ward R."/>
            <person name="Stajich J.E."/>
            <person name="Kurbessoian T."/>
        </authorList>
    </citation>
    <scope>NUCLEOTIDE SEQUENCE</scope>
    <source>
        <strain evidence="4">GSE-TBD4-15B</strain>
    </source>
</reference>
<evidence type="ECO:0000313" key="5">
    <source>
        <dbReference type="Proteomes" id="UP000707356"/>
    </source>
</evidence>
<dbReference type="AlphaFoldDB" id="A0A951PAG2"/>
<organism evidence="4 5">
    <name type="scientific">Pegethrix bostrychoides GSE-TBD4-15B</name>
    <dbReference type="NCBI Taxonomy" id="2839662"/>
    <lineage>
        <taxon>Bacteria</taxon>
        <taxon>Bacillati</taxon>
        <taxon>Cyanobacteriota</taxon>
        <taxon>Cyanophyceae</taxon>
        <taxon>Oculatellales</taxon>
        <taxon>Oculatellaceae</taxon>
        <taxon>Pegethrix</taxon>
    </lineage>
</organism>
<keyword evidence="4" id="KW-0808">Transferase</keyword>
<feature type="domain" description="Bacterial sugar transferase" evidence="3">
    <location>
        <begin position="23"/>
        <end position="210"/>
    </location>
</feature>
<feature type="transmembrane region" description="Helical" evidence="2">
    <location>
        <begin position="25"/>
        <end position="49"/>
    </location>
</feature>
<dbReference type="PANTHER" id="PTHR30576:SF10">
    <property type="entry name" value="SLL5057 PROTEIN"/>
    <property type="match status" value="1"/>
</dbReference>
<dbReference type="PANTHER" id="PTHR30576">
    <property type="entry name" value="COLANIC BIOSYNTHESIS UDP-GLUCOSE LIPID CARRIER TRANSFERASE"/>
    <property type="match status" value="1"/>
</dbReference>
<dbReference type="Proteomes" id="UP000707356">
    <property type="component" value="Unassembled WGS sequence"/>
</dbReference>
<evidence type="ECO:0000313" key="4">
    <source>
        <dbReference type="EMBL" id="MBW4465997.1"/>
    </source>
</evidence>
<keyword evidence="2" id="KW-0472">Membrane</keyword>
<sequence length="215" mass="24892">MLARTESFFTPPQVHPSVHSRLKRLIDILGALVGLTIIGLLYLPMALAIQLDNPGPIFYSQIRCGLYGRTFRIWKFRSMVVGADRLKHLVNNQAKGNIFKNRNDPRITRVGRFLRKTSLDEFPQFWNVLKGDMSLVGTRPPTIDEVMNYERHHFQRLLVKPGITGEWQVNGRSQVEDFEDIVKLDVAYQRKWSTRYDLMLICKTVLAIFKKDGAF</sequence>
<dbReference type="InterPro" id="IPR003362">
    <property type="entry name" value="Bact_transf"/>
</dbReference>
<dbReference type="GO" id="GO:0016780">
    <property type="term" value="F:phosphotransferase activity, for other substituted phosphate groups"/>
    <property type="evidence" value="ECO:0007669"/>
    <property type="project" value="TreeGrafter"/>
</dbReference>